<keyword evidence="7" id="KW-1185">Reference proteome</keyword>
<keyword evidence="2" id="KW-0288">FMN</keyword>
<dbReference type="InterPro" id="IPR019921">
    <property type="entry name" value="Lucif-like_OxRdtase_Rv2161c"/>
</dbReference>
<accession>A0ABU3WSH4</accession>
<dbReference type="Proteomes" id="UP001275440">
    <property type="component" value="Unassembled WGS sequence"/>
</dbReference>
<feature type="domain" description="Luciferase-like" evidence="5">
    <location>
        <begin position="2"/>
        <end position="216"/>
    </location>
</feature>
<evidence type="ECO:0000313" key="7">
    <source>
        <dbReference type="Proteomes" id="UP001275440"/>
    </source>
</evidence>
<dbReference type="NCBIfam" id="TIGR03619">
    <property type="entry name" value="F420_Rv2161c"/>
    <property type="match status" value="1"/>
</dbReference>
<organism evidence="6 7">
    <name type="scientific">Rhodococcus zopfii</name>
    <dbReference type="NCBI Taxonomy" id="43772"/>
    <lineage>
        <taxon>Bacteria</taxon>
        <taxon>Bacillati</taxon>
        <taxon>Actinomycetota</taxon>
        <taxon>Actinomycetes</taxon>
        <taxon>Mycobacteriales</taxon>
        <taxon>Nocardiaceae</taxon>
        <taxon>Rhodococcus</taxon>
    </lineage>
</organism>
<name>A0ABU3WSH4_9NOCA</name>
<dbReference type="InterPro" id="IPR036661">
    <property type="entry name" value="Luciferase-like_sf"/>
</dbReference>
<keyword evidence="3" id="KW-0560">Oxidoreductase</keyword>
<dbReference type="SUPFAM" id="SSF51679">
    <property type="entry name" value="Bacterial luciferase-like"/>
    <property type="match status" value="1"/>
</dbReference>
<dbReference type="InterPro" id="IPR050172">
    <property type="entry name" value="SsuD_RutA_monooxygenase"/>
</dbReference>
<keyword evidence="1" id="KW-0285">Flavoprotein</keyword>
<dbReference type="InterPro" id="IPR011251">
    <property type="entry name" value="Luciferase-like_dom"/>
</dbReference>
<dbReference type="PANTHER" id="PTHR42847:SF4">
    <property type="entry name" value="ALKANESULFONATE MONOOXYGENASE-RELATED"/>
    <property type="match status" value="1"/>
</dbReference>
<keyword evidence="4" id="KW-0503">Monooxygenase</keyword>
<evidence type="ECO:0000256" key="3">
    <source>
        <dbReference type="ARBA" id="ARBA00023002"/>
    </source>
</evidence>
<reference evidence="6 7" key="1">
    <citation type="submission" date="2019-10" db="EMBL/GenBank/DDBJ databases">
        <title>Draft Genome Assembly of Rhodococcus zopfii DSM44189.</title>
        <authorList>
            <person name="Sutton J.M."/>
            <person name="Akob D.M."/>
            <person name="Bushman T.J."/>
        </authorList>
    </citation>
    <scope>NUCLEOTIDE SEQUENCE [LARGE SCALE GENOMIC DNA]</scope>
    <source>
        <strain evidence="6 7">DSM 44189</strain>
    </source>
</reference>
<dbReference type="Pfam" id="PF00296">
    <property type="entry name" value="Bac_luciferase"/>
    <property type="match status" value="1"/>
</dbReference>
<dbReference type="PANTHER" id="PTHR42847">
    <property type="entry name" value="ALKANESULFONATE MONOOXYGENASE"/>
    <property type="match status" value="1"/>
</dbReference>
<proteinExistence type="predicted"/>
<sequence>MHIGVTSPVVIDHPASRTEWERHAGIDELARVAETADRLGYHHVTCSEHVAVPTRIAAERGGVYWDPLATFGYLAARTRRIRLNTRVLVLGYHHPLEIAKRYGTLDAVSGGRLILGLGVGSLAEEFALLDAPFADRGARADEALLALRGGLSTPYPEFHGTFYDYADVEVRPHAVQPRVPFWIGGRTTRSLRRAVTLGDGWLPFGLTVQQIDEMLRKADLPAGFEVVLDSGRPLDPLGDRDATLRVLERRCAVGATVVSATFVSTDADHYCDQLAALHEFAGEAGVTFESASPETPSGIDESSR</sequence>
<evidence type="ECO:0000259" key="5">
    <source>
        <dbReference type="Pfam" id="PF00296"/>
    </source>
</evidence>
<evidence type="ECO:0000256" key="4">
    <source>
        <dbReference type="ARBA" id="ARBA00023033"/>
    </source>
</evidence>
<dbReference type="EMBL" id="WBMO01000001">
    <property type="protein sequence ID" value="MDV2476949.1"/>
    <property type="molecule type" value="Genomic_DNA"/>
</dbReference>
<evidence type="ECO:0000256" key="1">
    <source>
        <dbReference type="ARBA" id="ARBA00022630"/>
    </source>
</evidence>
<evidence type="ECO:0000313" key="6">
    <source>
        <dbReference type="EMBL" id="MDV2476949.1"/>
    </source>
</evidence>
<dbReference type="Gene3D" id="3.20.20.30">
    <property type="entry name" value="Luciferase-like domain"/>
    <property type="match status" value="1"/>
</dbReference>
<comment type="caution">
    <text evidence="6">The sequence shown here is derived from an EMBL/GenBank/DDBJ whole genome shotgun (WGS) entry which is preliminary data.</text>
</comment>
<gene>
    <name evidence="6" type="ORF">F8M49_19390</name>
</gene>
<protein>
    <submittedName>
        <fullName evidence="6">LLM class F420-dependent oxidoreductase</fullName>
    </submittedName>
</protein>
<evidence type="ECO:0000256" key="2">
    <source>
        <dbReference type="ARBA" id="ARBA00022643"/>
    </source>
</evidence>